<gene>
    <name evidence="1" type="ORF">BO94DRAFT_583926</name>
</gene>
<dbReference type="EMBL" id="MSFK01000009">
    <property type="protein sequence ID" value="PWY91306.1"/>
    <property type="molecule type" value="Genomic_DNA"/>
</dbReference>
<reference evidence="1 2" key="1">
    <citation type="submission" date="2016-12" db="EMBL/GenBank/DDBJ databases">
        <title>The genomes of Aspergillus section Nigri reveals drivers in fungal speciation.</title>
        <authorList>
            <consortium name="DOE Joint Genome Institute"/>
            <person name="Vesth T.C."/>
            <person name="Nybo J."/>
            <person name="Theobald S."/>
            <person name="Brandl J."/>
            <person name="Frisvad J.C."/>
            <person name="Nielsen K.F."/>
            <person name="Lyhne E.K."/>
            <person name="Kogle M.E."/>
            <person name="Kuo A."/>
            <person name="Riley R."/>
            <person name="Clum A."/>
            <person name="Nolan M."/>
            <person name="Lipzen A."/>
            <person name="Salamov A."/>
            <person name="Henrissat B."/>
            <person name="Wiebenga A."/>
            <person name="De Vries R.P."/>
            <person name="Grigoriev I.V."/>
            <person name="Mortensen U.H."/>
            <person name="Andersen M.R."/>
            <person name="Baker S.E."/>
        </authorList>
    </citation>
    <scope>NUCLEOTIDE SEQUENCE [LARGE SCALE GENOMIC DNA]</scope>
    <source>
        <strain evidence="1 2">CBS 115572</strain>
    </source>
</reference>
<sequence>MSNTIYITHTTTTSDTLSTILSTLLHDLTQVTEPTEITYSCIPPTMGSHLADALSENEIAESLNTKITYNSLTTTLHLRIFRPPLLAIQHSWINEQTFDWMDEQIMTRMEFKQLAFESNICFSAPYEFSRGTSDLQLRPRDKPLPSFVIESTWAETYERVRENEGNDEVEGVVEVWVRDEVNVWETVVRQREVIFPADEAVADRLKVTWGEVFGGHLPDGRDKGEYLYLELESLQFQARNALERMGLRAAGDE</sequence>
<evidence type="ECO:0000313" key="2">
    <source>
        <dbReference type="Proteomes" id="UP000246702"/>
    </source>
</evidence>
<keyword evidence="2" id="KW-1185">Reference proteome</keyword>
<organism evidence="1 2">
    <name type="scientific">Aspergillus sclerotioniger CBS 115572</name>
    <dbReference type="NCBI Taxonomy" id="1450535"/>
    <lineage>
        <taxon>Eukaryota</taxon>
        <taxon>Fungi</taxon>
        <taxon>Dikarya</taxon>
        <taxon>Ascomycota</taxon>
        <taxon>Pezizomycotina</taxon>
        <taxon>Eurotiomycetes</taxon>
        <taxon>Eurotiomycetidae</taxon>
        <taxon>Eurotiales</taxon>
        <taxon>Aspergillaceae</taxon>
        <taxon>Aspergillus</taxon>
        <taxon>Aspergillus subgen. Circumdati</taxon>
    </lineage>
</organism>
<dbReference type="GeneID" id="37117736"/>
<accession>A0A317WXZ3</accession>
<evidence type="ECO:0000313" key="1">
    <source>
        <dbReference type="EMBL" id="PWY91306.1"/>
    </source>
</evidence>
<comment type="caution">
    <text evidence="1">The sequence shown here is derived from an EMBL/GenBank/DDBJ whole genome shotgun (WGS) entry which is preliminary data.</text>
</comment>
<dbReference type="Proteomes" id="UP000246702">
    <property type="component" value="Unassembled WGS sequence"/>
</dbReference>
<dbReference type="OrthoDB" id="76567at2759"/>
<dbReference type="STRING" id="1450535.A0A317WXZ3"/>
<dbReference type="RefSeq" id="XP_025469034.1">
    <property type="nucleotide sequence ID" value="XM_025615593.1"/>
</dbReference>
<dbReference type="AlphaFoldDB" id="A0A317WXZ3"/>
<protein>
    <submittedName>
        <fullName evidence="1">Uncharacterized protein</fullName>
    </submittedName>
</protein>
<proteinExistence type="predicted"/>
<name>A0A317WXZ3_9EURO</name>